<dbReference type="Proteomes" id="UP000617145">
    <property type="component" value="Unassembled WGS sequence"/>
</dbReference>
<dbReference type="EMBL" id="BMJV01000001">
    <property type="protein sequence ID" value="GGG62420.1"/>
    <property type="molecule type" value="Genomic_DNA"/>
</dbReference>
<dbReference type="GO" id="GO:0046872">
    <property type="term" value="F:metal ion binding"/>
    <property type="evidence" value="ECO:0007669"/>
    <property type="project" value="InterPro"/>
</dbReference>
<dbReference type="GO" id="GO:0004784">
    <property type="term" value="F:superoxide dismutase activity"/>
    <property type="evidence" value="ECO:0007669"/>
    <property type="project" value="InterPro"/>
</dbReference>
<name>A0A8J3EFU5_9RHOB</name>
<keyword evidence="3" id="KW-1185">Reference proteome</keyword>
<dbReference type="InterPro" id="IPR036314">
    <property type="entry name" value="SOD_C_sf"/>
</dbReference>
<protein>
    <recommendedName>
        <fullName evidence="1">Manganese/iron superoxide dismutase C-terminal domain-containing protein</fullName>
    </recommendedName>
</protein>
<reference evidence="2" key="1">
    <citation type="journal article" date="2014" name="Int. J. Syst. Evol. Microbiol.">
        <title>Complete genome sequence of Corynebacterium casei LMG S-19264T (=DSM 44701T), isolated from a smear-ripened cheese.</title>
        <authorList>
            <consortium name="US DOE Joint Genome Institute (JGI-PGF)"/>
            <person name="Walter F."/>
            <person name="Albersmeier A."/>
            <person name="Kalinowski J."/>
            <person name="Ruckert C."/>
        </authorList>
    </citation>
    <scope>NUCLEOTIDE SEQUENCE</scope>
    <source>
        <strain evidence="2">CGMCC 1.15762</strain>
    </source>
</reference>
<sequence length="50" mass="5746">MLTIEEGTALLGLDVWEHSYEVDFRNCRPDQGASFLDYFPDYEFAEANLG</sequence>
<evidence type="ECO:0000313" key="3">
    <source>
        <dbReference type="Proteomes" id="UP000617145"/>
    </source>
</evidence>
<comment type="caution">
    <text evidence="2">The sequence shown here is derived from an EMBL/GenBank/DDBJ whole genome shotgun (WGS) entry which is preliminary data.</text>
</comment>
<dbReference type="AlphaFoldDB" id="A0A8J3EFU5"/>
<dbReference type="RefSeq" id="WP_229672898.1">
    <property type="nucleotide sequence ID" value="NZ_BMJV01000001.1"/>
</dbReference>
<evidence type="ECO:0000259" key="1">
    <source>
        <dbReference type="Pfam" id="PF02777"/>
    </source>
</evidence>
<reference evidence="2" key="2">
    <citation type="submission" date="2020-09" db="EMBL/GenBank/DDBJ databases">
        <authorList>
            <person name="Sun Q."/>
            <person name="Zhou Y."/>
        </authorList>
    </citation>
    <scope>NUCLEOTIDE SEQUENCE</scope>
    <source>
        <strain evidence="2">CGMCC 1.15762</strain>
    </source>
</reference>
<evidence type="ECO:0000313" key="2">
    <source>
        <dbReference type="EMBL" id="GGG62420.1"/>
    </source>
</evidence>
<proteinExistence type="predicted"/>
<dbReference type="Pfam" id="PF02777">
    <property type="entry name" value="Sod_Fe_C"/>
    <property type="match status" value="1"/>
</dbReference>
<gene>
    <name evidence="2" type="ORF">GCM10011415_05880</name>
</gene>
<dbReference type="Gene3D" id="3.55.40.20">
    <property type="entry name" value="Iron/manganese superoxide dismutase, C-terminal domain"/>
    <property type="match status" value="1"/>
</dbReference>
<dbReference type="SUPFAM" id="SSF54719">
    <property type="entry name" value="Fe,Mn superoxide dismutase (SOD), C-terminal domain"/>
    <property type="match status" value="1"/>
</dbReference>
<feature type="domain" description="Manganese/iron superoxide dismutase C-terminal" evidence="1">
    <location>
        <begin position="5"/>
        <end position="46"/>
    </location>
</feature>
<accession>A0A8J3EFU5</accession>
<dbReference type="InterPro" id="IPR019832">
    <property type="entry name" value="Mn/Fe_SOD_C"/>
</dbReference>
<organism evidence="2 3">
    <name type="scientific">Salipiger pallidus</name>
    <dbReference type="NCBI Taxonomy" id="1775170"/>
    <lineage>
        <taxon>Bacteria</taxon>
        <taxon>Pseudomonadati</taxon>
        <taxon>Pseudomonadota</taxon>
        <taxon>Alphaproteobacteria</taxon>
        <taxon>Rhodobacterales</taxon>
        <taxon>Roseobacteraceae</taxon>
        <taxon>Salipiger</taxon>
    </lineage>
</organism>